<dbReference type="SUPFAM" id="SSF51735">
    <property type="entry name" value="NAD(P)-binding Rossmann-fold domains"/>
    <property type="match status" value="1"/>
</dbReference>
<protein>
    <submittedName>
        <fullName evidence="5">SDR family oxidoreductase</fullName>
    </submittedName>
</protein>
<dbReference type="NCBIfam" id="NF006123">
    <property type="entry name" value="PRK08267.1"/>
    <property type="match status" value="1"/>
</dbReference>
<dbReference type="Proteomes" id="UP001166571">
    <property type="component" value="Unassembled WGS sequence"/>
</dbReference>
<dbReference type="Gene3D" id="3.40.50.720">
    <property type="entry name" value="NAD(P)-binding Rossmann-like Domain"/>
    <property type="match status" value="1"/>
</dbReference>
<evidence type="ECO:0000256" key="3">
    <source>
        <dbReference type="RuleBase" id="RU000363"/>
    </source>
</evidence>
<evidence type="ECO:0000256" key="1">
    <source>
        <dbReference type="ARBA" id="ARBA00006484"/>
    </source>
</evidence>
<dbReference type="PRINTS" id="PR00081">
    <property type="entry name" value="GDHRDH"/>
</dbReference>
<dbReference type="SMART" id="SM00822">
    <property type="entry name" value="PKS_KR"/>
    <property type="match status" value="1"/>
</dbReference>
<proteinExistence type="inferred from homology"/>
<comment type="caution">
    <text evidence="5">The sequence shown here is derived from an EMBL/GenBank/DDBJ whole genome shotgun (WGS) entry which is preliminary data.</text>
</comment>
<dbReference type="PANTHER" id="PTHR43391">
    <property type="entry name" value="RETINOL DEHYDROGENASE-RELATED"/>
    <property type="match status" value="1"/>
</dbReference>
<evidence type="ECO:0000259" key="4">
    <source>
        <dbReference type="SMART" id="SM00822"/>
    </source>
</evidence>
<accession>A0ABS7MHG5</accession>
<dbReference type="InterPro" id="IPR057326">
    <property type="entry name" value="KR_dom"/>
</dbReference>
<sequence>MGRKAIFITGGGSGIGRAVARHFAAQGWFVGIADVNRTGIDETAALLPEGASSRHVMDVRDRDQWRAALDEFAAASGGRLDVLFNNAGIGSGGQFLDMPPEEADRLIAINFGGVVNGIYAAMPLLRATPGATILNTGSASGFYGVAGLAVYSATKFAVRGLTEGLEIEFAKYGVKVRSLMPGFIDTPLLDQVSADSNEPARTRLAEGGFEISPVERVAEAAWEAVHGNRVHVPVGKLAKRLARLSRWFPGLIAKQSKKIDGLGAVSTPH</sequence>
<dbReference type="PANTHER" id="PTHR43391:SF82">
    <property type="entry name" value="OXIDOREDUCTASE SADH-RELATED"/>
    <property type="match status" value="1"/>
</dbReference>
<organism evidence="5 6">
    <name type="scientific">Sphingopyxis jiangsuensis</name>
    <dbReference type="NCBI Taxonomy" id="2871171"/>
    <lineage>
        <taxon>Bacteria</taxon>
        <taxon>Pseudomonadati</taxon>
        <taxon>Pseudomonadota</taxon>
        <taxon>Alphaproteobacteria</taxon>
        <taxon>Sphingomonadales</taxon>
        <taxon>Sphingomonadaceae</taxon>
        <taxon>Sphingopyxis</taxon>
    </lineage>
</organism>
<reference evidence="5" key="1">
    <citation type="submission" date="2021-08" db="EMBL/GenBank/DDBJ databases">
        <title>Sphingopyxis panaciterrulae sp. nov., isolated from the surface water of the Yellow Sea.</title>
        <authorList>
            <person name="Gao Z."/>
            <person name="Zhang D."/>
            <person name="Zhang A."/>
        </authorList>
    </citation>
    <scope>NUCLEOTIDE SEQUENCE</scope>
    <source>
        <strain evidence="5">XHP0097</strain>
    </source>
</reference>
<dbReference type="InterPro" id="IPR036291">
    <property type="entry name" value="NAD(P)-bd_dom_sf"/>
</dbReference>
<feature type="domain" description="Ketoreductase" evidence="4">
    <location>
        <begin position="4"/>
        <end position="168"/>
    </location>
</feature>
<keyword evidence="2" id="KW-0560">Oxidoreductase</keyword>
<dbReference type="Pfam" id="PF00106">
    <property type="entry name" value="adh_short"/>
    <property type="match status" value="1"/>
</dbReference>
<gene>
    <name evidence="5" type="ORF">K5P26_13830</name>
</gene>
<dbReference type="RefSeq" id="WP_201927620.1">
    <property type="nucleotide sequence ID" value="NZ_JAERPO010000002.1"/>
</dbReference>
<dbReference type="EMBL" id="JAILXK010000002">
    <property type="protein sequence ID" value="MBY4638222.1"/>
    <property type="molecule type" value="Genomic_DNA"/>
</dbReference>
<dbReference type="PRINTS" id="PR00080">
    <property type="entry name" value="SDRFAMILY"/>
</dbReference>
<dbReference type="InterPro" id="IPR002347">
    <property type="entry name" value="SDR_fam"/>
</dbReference>
<comment type="similarity">
    <text evidence="1 3">Belongs to the short-chain dehydrogenases/reductases (SDR) family.</text>
</comment>
<evidence type="ECO:0000313" key="5">
    <source>
        <dbReference type="EMBL" id="MBY4638222.1"/>
    </source>
</evidence>
<name>A0ABS7MHG5_9SPHN</name>
<evidence type="ECO:0000256" key="2">
    <source>
        <dbReference type="ARBA" id="ARBA00023002"/>
    </source>
</evidence>
<keyword evidence="6" id="KW-1185">Reference proteome</keyword>
<evidence type="ECO:0000313" key="6">
    <source>
        <dbReference type="Proteomes" id="UP001166571"/>
    </source>
</evidence>